<feature type="non-terminal residue" evidence="1">
    <location>
        <position position="198"/>
    </location>
</feature>
<evidence type="ECO:0000313" key="1">
    <source>
        <dbReference type="EMBL" id="KAG2565313.1"/>
    </source>
</evidence>
<proteinExistence type="predicted"/>
<name>A0A8T0PTI7_PANVG</name>
<dbReference type="EMBL" id="CM029050">
    <property type="protein sequence ID" value="KAG2565313.1"/>
    <property type="molecule type" value="Genomic_DNA"/>
</dbReference>
<sequence>MCRSTLSNGVFQCFHVTRFSSNPVCQHLFCSECSRSHAERFRHNTSRLVLFDRMITDAIFACPFDGCGEEMSASHYHAHVEACLFKTLSCPRCNNLFTYNTLIPHLVGEHQFVHHQLTYGNPVGSEISENGVCILSGRDEAFIFFFEHGELYYFWVGLSPAPANFQLMVNIATQAQHNCGVFTKPAVARCRDAVRLLN</sequence>
<keyword evidence="2" id="KW-1185">Reference proteome</keyword>
<dbReference type="SUPFAM" id="SSF49599">
    <property type="entry name" value="TRAF domain-like"/>
    <property type="match status" value="1"/>
</dbReference>
<comment type="caution">
    <text evidence="1">The sequence shown here is derived from an EMBL/GenBank/DDBJ whole genome shotgun (WGS) entry which is preliminary data.</text>
</comment>
<dbReference type="AlphaFoldDB" id="A0A8T0PTI7"/>
<dbReference type="PANTHER" id="PTHR46632">
    <property type="entry name" value="E3 UBIQUITIN-PROTEIN LIGASE SINA-LIKE 4"/>
    <property type="match status" value="1"/>
</dbReference>
<dbReference type="Gene3D" id="3.30.40.10">
    <property type="entry name" value="Zinc/RING finger domain, C3HC4 (zinc finger)"/>
    <property type="match status" value="1"/>
</dbReference>
<dbReference type="InterPro" id="IPR013083">
    <property type="entry name" value="Znf_RING/FYVE/PHD"/>
</dbReference>
<gene>
    <name evidence="1" type="ORF">PVAP13_7NG045734</name>
</gene>
<organism evidence="1 2">
    <name type="scientific">Panicum virgatum</name>
    <name type="common">Blackwell switchgrass</name>
    <dbReference type="NCBI Taxonomy" id="38727"/>
    <lineage>
        <taxon>Eukaryota</taxon>
        <taxon>Viridiplantae</taxon>
        <taxon>Streptophyta</taxon>
        <taxon>Embryophyta</taxon>
        <taxon>Tracheophyta</taxon>
        <taxon>Spermatophyta</taxon>
        <taxon>Magnoliopsida</taxon>
        <taxon>Liliopsida</taxon>
        <taxon>Poales</taxon>
        <taxon>Poaceae</taxon>
        <taxon>PACMAD clade</taxon>
        <taxon>Panicoideae</taxon>
        <taxon>Panicodae</taxon>
        <taxon>Paniceae</taxon>
        <taxon>Panicinae</taxon>
        <taxon>Panicum</taxon>
        <taxon>Panicum sect. Hiantes</taxon>
    </lineage>
</organism>
<evidence type="ECO:0000313" key="2">
    <source>
        <dbReference type="Proteomes" id="UP000823388"/>
    </source>
</evidence>
<dbReference type="Proteomes" id="UP000823388">
    <property type="component" value="Chromosome 7N"/>
</dbReference>
<protein>
    <submittedName>
        <fullName evidence="1">Uncharacterized protein</fullName>
    </submittedName>
</protein>
<dbReference type="InterPro" id="IPR044286">
    <property type="entry name" value="SINL_plant"/>
</dbReference>
<accession>A0A8T0PTI7</accession>
<reference evidence="1" key="1">
    <citation type="submission" date="2020-05" db="EMBL/GenBank/DDBJ databases">
        <title>WGS assembly of Panicum virgatum.</title>
        <authorList>
            <person name="Lovell J.T."/>
            <person name="Jenkins J."/>
            <person name="Shu S."/>
            <person name="Juenger T.E."/>
            <person name="Schmutz J."/>
        </authorList>
    </citation>
    <scope>NUCLEOTIDE SEQUENCE</scope>
    <source>
        <strain evidence="1">AP13</strain>
    </source>
</reference>